<reference evidence="2 3" key="1">
    <citation type="journal article" date="2021" name="Sci. Rep.">
        <title>Chromosome anchoring in Senegalese sole (Solea senegalensis) reveals sex-associated markers and genome rearrangements in flatfish.</title>
        <authorList>
            <person name="Guerrero-Cozar I."/>
            <person name="Gomez-Garrido J."/>
            <person name="Berbel C."/>
            <person name="Martinez-Blanch J.F."/>
            <person name="Alioto T."/>
            <person name="Claros M.G."/>
            <person name="Gagnaire P.A."/>
            <person name="Manchado M."/>
        </authorList>
    </citation>
    <scope>NUCLEOTIDE SEQUENCE [LARGE SCALE GENOMIC DNA]</scope>
    <source>
        <strain evidence="2">Sse05_10M</strain>
    </source>
</reference>
<feature type="compositionally biased region" description="Basic and acidic residues" evidence="1">
    <location>
        <begin position="8"/>
        <end position="24"/>
    </location>
</feature>
<evidence type="ECO:0000256" key="1">
    <source>
        <dbReference type="SAM" id="MobiDB-lite"/>
    </source>
</evidence>
<keyword evidence="3" id="KW-1185">Reference proteome</keyword>
<feature type="region of interest" description="Disordered" evidence="1">
    <location>
        <begin position="1"/>
        <end position="24"/>
    </location>
</feature>
<accession>A0AAV6PCS8</accession>
<protein>
    <submittedName>
        <fullName evidence="2">Uncharacterized protein</fullName>
    </submittedName>
</protein>
<sequence length="65" mass="7374">MLSEDKDEQQRSSSERSSERSREVALTRSVVVHSCCSARPGAFIQLRSRSLAEGKRDHVVLRKCQ</sequence>
<gene>
    <name evidence="2" type="ORF">JOB18_023961</name>
</gene>
<dbReference type="AlphaFoldDB" id="A0AAV6PCS8"/>
<name>A0AAV6PCS8_SOLSE</name>
<evidence type="ECO:0000313" key="3">
    <source>
        <dbReference type="Proteomes" id="UP000693946"/>
    </source>
</evidence>
<evidence type="ECO:0000313" key="2">
    <source>
        <dbReference type="EMBL" id="KAG7457403.1"/>
    </source>
</evidence>
<organism evidence="2 3">
    <name type="scientific">Solea senegalensis</name>
    <name type="common">Senegalese sole</name>
    <dbReference type="NCBI Taxonomy" id="28829"/>
    <lineage>
        <taxon>Eukaryota</taxon>
        <taxon>Metazoa</taxon>
        <taxon>Chordata</taxon>
        <taxon>Craniata</taxon>
        <taxon>Vertebrata</taxon>
        <taxon>Euteleostomi</taxon>
        <taxon>Actinopterygii</taxon>
        <taxon>Neopterygii</taxon>
        <taxon>Teleostei</taxon>
        <taxon>Neoteleostei</taxon>
        <taxon>Acanthomorphata</taxon>
        <taxon>Carangaria</taxon>
        <taxon>Pleuronectiformes</taxon>
        <taxon>Pleuronectoidei</taxon>
        <taxon>Soleidae</taxon>
        <taxon>Solea</taxon>
    </lineage>
</organism>
<dbReference type="Proteomes" id="UP000693946">
    <property type="component" value="Unassembled WGS sequence"/>
</dbReference>
<comment type="caution">
    <text evidence="2">The sequence shown here is derived from an EMBL/GenBank/DDBJ whole genome shotgun (WGS) entry which is preliminary data.</text>
</comment>
<dbReference type="EMBL" id="JAGKHQ010001353">
    <property type="protein sequence ID" value="KAG7457403.1"/>
    <property type="molecule type" value="Genomic_DNA"/>
</dbReference>
<proteinExistence type="predicted"/>